<protein>
    <recommendedName>
        <fullName evidence="16">Receptor-like serine/threonine-protein kinase</fullName>
        <ecNumber evidence="16">2.7.11.1</ecNumber>
    </recommendedName>
</protein>
<dbReference type="InterPro" id="IPR024171">
    <property type="entry name" value="SRK-like_kinase"/>
</dbReference>
<dbReference type="PROSITE" id="PS50927">
    <property type="entry name" value="BULB_LECTIN"/>
    <property type="match status" value="1"/>
</dbReference>
<dbReference type="InterPro" id="IPR011009">
    <property type="entry name" value="Kinase-like_dom_sf"/>
</dbReference>
<evidence type="ECO:0000256" key="6">
    <source>
        <dbReference type="ARBA" id="ARBA00022729"/>
    </source>
</evidence>
<dbReference type="FunFam" id="1.10.510.10:FF:000060">
    <property type="entry name" value="G-type lectin S-receptor-like serine/threonine-protein kinase"/>
    <property type="match status" value="1"/>
</dbReference>
<keyword evidence="8 16" id="KW-0418">Kinase</keyword>
<proteinExistence type="inferred from homology"/>
<evidence type="ECO:0000256" key="14">
    <source>
        <dbReference type="ARBA" id="ARBA00047899"/>
    </source>
</evidence>
<dbReference type="Pfam" id="PF07714">
    <property type="entry name" value="PK_Tyr_Ser-Thr"/>
    <property type="match status" value="1"/>
</dbReference>
<reference evidence="22" key="1">
    <citation type="submission" date="2020-07" db="EMBL/GenBank/DDBJ databases">
        <title>Ethylene signaling mediates host invasion by parasitic plants.</title>
        <authorList>
            <person name="Yoshida S."/>
        </authorList>
    </citation>
    <scope>NUCLEOTIDE SEQUENCE</scope>
    <source>
        <strain evidence="22">Okayama</strain>
    </source>
</reference>
<feature type="domain" description="Apple" evidence="21">
    <location>
        <begin position="337"/>
        <end position="413"/>
    </location>
</feature>
<dbReference type="Gene3D" id="3.30.200.20">
    <property type="entry name" value="Phosphorylase Kinase, domain 1"/>
    <property type="match status" value="1"/>
</dbReference>
<dbReference type="SUPFAM" id="SSF51110">
    <property type="entry name" value="alpha-D-mannose-specific plant lectins"/>
    <property type="match status" value="1"/>
</dbReference>
<comment type="similarity">
    <text evidence="16">Belongs to the protein kinase superfamily. Ser/Thr protein kinase family.</text>
</comment>
<dbReference type="EMBL" id="BMAC01000075">
    <property type="protein sequence ID" value="GFP83948.1"/>
    <property type="molecule type" value="Genomic_DNA"/>
</dbReference>
<feature type="signal peptide" evidence="18">
    <location>
        <begin position="1"/>
        <end position="20"/>
    </location>
</feature>
<dbReference type="GO" id="GO:0030246">
    <property type="term" value="F:carbohydrate binding"/>
    <property type="evidence" value="ECO:0007669"/>
    <property type="project" value="UniProtKB-KW"/>
</dbReference>
<dbReference type="PANTHER" id="PTHR27002:SF1082">
    <property type="entry name" value="OS06G0693000 PROTEIN"/>
    <property type="match status" value="1"/>
</dbReference>
<keyword evidence="11 17" id="KW-0472">Membrane</keyword>
<evidence type="ECO:0000256" key="3">
    <source>
        <dbReference type="ARBA" id="ARBA00022527"/>
    </source>
</evidence>
<dbReference type="Pfam" id="PF08276">
    <property type="entry name" value="PAN_2"/>
    <property type="match status" value="1"/>
</dbReference>
<evidence type="ECO:0000259" key="21">
    <source>
        <dbReference type="PROSITE" id="PS50948"/>
    </source>
</evidence>
<keyword evidence="5 17" id="KW-0812">Transmembrane</keyword>
<evidence type="ECO:0000256" key="10">
    <source>
        <dbReference type="ARBA" id="ARBA00022989"/>
    </source>
</evidence>
<dbReference type="GO" id="GO:0005886">
    <property type="term" value="C:plasma membrane"/>
    <property type="evidence" value="ECO:0007669"/>
    <property type="project" value="UniProtKB-SubCell"/>
</dbReference>
<dbReference type="PANTHER" id="PTHR27002">
    <property type="entry name" value="RECEPTOR-LIKE SERINE/THREONINE-PROTEIN KINASE SD1-8"/>
    <property type="match status" value="1"/>
</dbReference>
<evidence type="ECO:0000256" key="4">
    <source>
        <dbReference type="ARBA" id="ARBA00022679"/>
    </source>
</evidence>
<dbReference type="GO" id="GO:0004674">
    <property type="term" value="F:protein serine/threonine kinase activity"/>
    <property type="evidence" value="ECO:0007669"/>
    <property type="project" value="UniProtKB-KW"/>
</dbReference>
<evidence type="ECO:0000313" key="22">
    <source>
        <dbReference type="EMBL" id="GFP83948.1"/>
    </source>
</evidence>
<dbReference type="FunFam" id="3.30.200.20:FF:000195">
    <property type="entry name" value="G-type lectin S-receptor-like serine/threonine-protein kinase"/>
    <property type="match status" value="1"/>
</dbReference>
<evidence type="ECO:0000256" key="1">
    <source>
        <dbReference type="ARBA" id="ARBA00004251"/>
    </source>
</evidence>
<comment type="catalytic activity">
    <reaction evidence="14 16">
        <text>L-threonyl-[protein] + ATP = O-phospho-L-threonyl-[protein] + ADP + H(+)</text>
        <dbReference type="Rhea" id="RHEA:46608"/>
        <dbReference type="Rhea" id="RHEA-COMP:11060"/>
        <dbReference type="Rhea" id="RHEA-COMP:11605"/>
        <dbReference type="ChEBI" id="CHEBI:15378"/>
        <dbReference type="ChEBI" id="CHEBI:30013"/>
        <dbReference type="ChEBI" id="CHEBI:30616"/>
        <dbReference type="ChEBI" id="CHEBI:61977"/>
        <dbReference type="ChEBI" id="CHEBI:456216"/>
        <dbReference type="EC" id="2.7.11.1"/>
    </reaction>
</comment>
<dbReference type="InterPro" id="IPR036426">
    <property type="entry name" value="Bulb-type_lectin_dom_sf"/>
</dbReference>
<dbReference type="CDD" id="cd14066">
    <property type="entry name" value="STKc_IRAK"/>
    <property type="match status" value="1"/>
</dbReference>
<feature type="domain" description="Protein kinase" evidence="19">
    <location>
        <begin position="486"/>
        <end position="738"/>
    </location>
</feature>
<evidence type="ECO:0000256" key="17">
    <source>
        <dbReference type="SAM" id="Phobius"/>
    </source>
</evidence>
<dbReference type="PIRSF" id="PIRSF000641">
    <property type="entry name" value="SRK"/>
    <property type="match status" value="1"/>
</dbReference>
<keyword evidence="13" id="KW-0325">Glycoprotein</keyword>
<dbReference type="InterPro" id="IPR003609">
    <property type="entry name" value="Pan_app"/>
</dbReference>
<dbReference type="SMART" id="SM00108">
    <property type="entry name" value="B_lectin"/>
    <property type="match status" value="1"/>
</dbReference>
<dbReference type="Gene3D" id="2.90.10.10">
    <property type="entry name" value="Bulb-type lectin domain"/>
    <property type="match status" value="1"/>
</dbReference>
<evidence type="ECO:0000256" key="13">
    <source>
        <dbReference type="ARBA" id="ARBA00023180"/>
    </source>
</evidence>
<evidence type="ECO:0000256" key="18">
    <source>
        <dbReference type="SAM" id="SignalP"/>
    </source>
</evidence>
<comment type="subcellular location">
    <subcellularLocation>
        <location evidence="1">Cell membrane</location>
        <topology evidence="1">Single-pass type I membrane protein</topology>
    </subcellularLocation>
</comment>
<feature type="transmembrane region" description="Helical" evidence="17">
    <location>
        <begin position="426"/>
        <end position="447"/>
    </location>
</feature>
<dbReference type="PROSITE" id="PS50011">
    <property type="entry name" value="PROTEIN_KINASE_DOM"/>
    <property type="match status" value="1"/>
</dbReference>
<dbReference type="GO" id="GO:0048544">
    <property type="term" value="P:recognition of pollen"/>
    <property type="evidence" value="ECO:0007669"/>
    <property type="project" value="InterPro"/>
</dbReference>
<keyword evidence="9 16" id="KW-0067">ATP-binding</keyword>
<keyword evidence="12" id="KW-1015">Disulfide bond</keyword>
<dbReference type="AlphaFoldDB" id="A0A830BFP4"/>
<dbReference type="InterPro" id="IPR000719">
    <property type="entry name" value="Prot_kinase_dom"/>
</dbReference>
<dbReference type="InterPro" id="IPR000858">
    <property type="entry name" value="S_locus_glycoprot_dom"/>
</dbReference>
<accession>A0A830BFP4</accession>
<dbReference type="OrthoDB" id="1934880at2759"/>
<keyword evidence="3 16" id="KW-0723">Serine/threonine-protein kinase</keyword>
<keyword evidence="6 18" id="KW-0732">Signal</keyword>
<evidence type="ECO:0000256" key="16">
    <source>
        <dbReference type="PIRNR" id="PIRNR000641"/>
    </source>
</evidence>
<dbReference type="Proteomes" id="UP000653305">
    <property type="component" value="Unassembled WGS sequence"/>
</dbReference>
<dbReference type="PROSITE" id="PS00108">
    <property type="entry name" value="PROTEIN_KINASE_ST"/>
    <property type="match status" value="1"/>
</dbReference>
<dbReference type="Pfam" id="PF11883">
    <property type="entry name" value="DUF3403"/>
    <property type="match status" value="1"/>
</dbReference>
<keyword evidence="22" id="KW-0430">Lectin</keyword>
<keyword evidence="7 16" id="KW-0547">Nucleotide-binding</keyword>
<name>A0A830BFP4_9LAMI</name>
<dbReference type="InterPro" id="IPR021820">
    <property type="entry name" value="S-locus_recpt_kinase_C"/>
</dbReference>
<dbReference type="SMART" id="SM00220">
    <property type="entry name" value="S_TKc"/>
    <property type="match status" value="1"/>
</dbReference>
<dbReference type="GO" id="GO:0005524">
    <property type="term" value="F:ATP binding"/>
    <property type="evidence" value="ECO:0007669"/>
    <property type="project" value="UniProtKB-KW"/>
</dbReference>
<evidence type="ECO:0000256" key="15">
    <source>
        <dbReference type="ARBA" id="ARBA00048679"/>
    </source>
</evidence>
<keyword evidence="23" id="KW-1185">Reference proteome</keyword>
<dbReference type="CDD" id="cd00028">
    <property type="entry name" value="B_lectin"/>
    <property type="match status" value="1"/>
</dbReference>
<evidence type="ECO:0000256" key="11">
    <source>
        <dbReference type="ARBA" id="ARBA00023136"/>
    </source>
</evidence>
<evidence type="ECO:0000256" key="5">
    <source>
        <dbReference type="ARBA" id="ARBA00022692"/>
    </source>
</evidence>
<evidence type="ECO:0000259" key="20">
    <source>
        <dbReference type="PROSITE" id="PS50927"/>
    </source>
</evidence>
<keyword evidence="4 16" id="KW-0808">Transferase</keyword>
<dbReference type="InterPro" id="IPR001480">
    <property type="entry name" value="Bulb-type_lectin_dom"/>
</dbReference>
<dbReference type="Pfam" id="PF00954">
    <property type="entry name" value="S_locus_glycop"/>
    <property type="match status" value="1"/>
</dbReference>
<dbReference type="SUPFAM" id="SSF56112">
    <property type="entry name" value="Protein kinase-like (PK-like)"/>
    <property type="match status" value="1"/>
</dbReference>
<dbReference type="InterPro" id="IPR001245">
    <property type="entry name" value="Ser-Thr/Tyr_kinase_cat_dom"/>
</dbReference>
<evidence type="ECO:0000256" key="7">
    <source>
        <dbReference type="ARBA" id="ARBA00022741"/>
    </source>
</evidence>
<evidence type="ECO:0000313" key="23">
    <source>
        <dbReference type="Proteomes" id="UP000653305"/>
    </source>
</evidence>
<evidence type="ECO:0000259" key="19">
    <source>
        <dbReference type="PROSITE" id="PS50011"/>
    </source>
</evidence>
<dbReference type="Pfam" id="PF01453">
    <property type="entry name" value="B_lectin"/>
    <property type="match status" value="1"/>
</dbReference>
<evidence type="ECO:0000256" key="9">
    <source>
        <dbReference type="ARBA" id="ARBA00022840"/>
    </source>
</evidence>
<comment type="catalytic activity">
    <reaction evidence="15 16">
        <text>L-seryl-[protein] + ATP = O-phospho-L-seryl-[protein] + ADP + H(+)</text>
        <dbReference type="Rhea" id="RHEA:17989"/>
        <dbReference type="Rhea" id="RHEA-COMP:9863"/>
        <dbReference type="Rhea" id="RHEA-COMP:11604"/>
        <dbReference type="ChEBI" id="CHEBI:15378"/>
        <dbReference type="ChEBI" id="CHEBI:29999"/>
        <dbReference type="ChEBI" id="CHEBI:30616"/>
        <dbReference type="ChEBI" id="CHEBI:83421"/>
        <dbReference type="ChEBI" id="CHEBI:456216"/>
        <dbReference type="EC" id="2.7.11.1"/>
    </reaction>
</comment>
<keyword evidence="22" id="KW-0675">Receptor</keyword>
<dbReference type="PROSITE" id="PS50948">
    <property type="entry name" value="PAN"/>
    <property type="match status" value="1"/>
</dbReference>
<dbReference type="InterPro" id="IPR008271">
    <property type="entry name" value="Ser/Thr_kinase_AS"/>
</dbReference>
<keyword evidence="10 17" id="KW-1133">Transmembrane helix</keyword>
<sequence>MLQLSKLILLFCSCLEFALAIDTIRVNQSIHDSQFLLSDGQNFKLGFFTPVNSSYRYVGVMYNIPVLTVVWVANRDNPLNDSHGAIEISDNGNLVIYDGQRRIVWSTDDVSNQKSNSNIARLLNTGNLVLQDNLRGKILWESFRHASDSYMQNMRLTTDLNTNGPKNILTSWKSPNNPSFGSFTASIEPLNLPEIVIWNGDDPYWHSGPWNGQVFIGIPNMESYVYRNGFQVANDNPKTAHLSFTYFNTSVLSYFLLNVSGSLQQRVWSDEKTDWEVTWSSVESECDIYGKCGPFGICDGRVKPICACLPGYEPKRVDEWNVGNWTSGCVRKTLLGCEMGKRDRFFRVKTVKLPDRVNWFPSLERNCGSKCLSNCLCIAYAYYAGIGCMLWTESLIDVQKLSGGGGDLYVRLARTELDNKRNRKTIIIATTVVLGFLMITVCAYFLLRRYRVYSEECVLMDYVNGVKFDELPLFKFDTLSNATQNFDSVYKLGEGGFGPVYKGKLPNRQEIAVKRLARSSNQGLEEFKNEVEVISKLQHRNLVRLLGCCVEREEKMLVYEYMSNGSLDMYLFDSGKQEFLLDWKKRMSVIEGICRGLLYLHRDSRLRIIHRDLKASNILLNEEMNPKISDFGTARIFGVKEDQANTTKVVGTFGYMAPEYALHGRFSEKSDVYSFGVVLLEIVSGRRNTSFYNDERARSLVAYAWNLWNEEAIINLVEPLIYDPLVKSEIMRYAHVGLLCVQDIAQDRPNISTVLSMLSSEIVNLPIPKQPAFIAHQRSSETDHSKRSRSKFSINDVTLTIVAGR</sequence>
<organism evidence="22 23">
    <name type="scientific">Phtheirospermum japonicum</name>
    <dbReference type="NCBI Taxonomy" id="374723"/>
    <lineage>
        <taxon>Eukaryota</taxon>
        <taxon>Viridiplantae</taxon>
        <taxon>Streptophyta</taxon>
        <taxon>Embryophyta</taxon>
        <taxon>Tracheophyta</taxon>
        <taxon>Spermatophyta</taxon>
        <taxon>Magnoliopsida</taxon>
        <taxon>eudicotyledons</taxon>
        <taxon>Gunneridae</taxon>
        <taxon>Pentapetalae</taxon>
        <taxon>asterids</taxon>
        <taxon>lamiids</taxon>
        <taxon>Lamiales</taxon>
        <taxon>Orobanchaceae</taxon>
        <taxon>Orobanchaceae incertae sedis</taxon>
        <taxon>Phtheirospermum</taxon>
    </lineage>
</organism>
<dbReference type="EC" id="2.7.11.1" evidence="16"/>
<dbReference type="CDD" id="cd01098">
    <property type="entry name" value="PAN_AP_plant"/>
    <property type="match status" value="1"/>
</dbReference>
<dbReference type="Gene3D" id="1.10.510.10">
    <property type="entry name" value="Transferase(Phosphotransferase) domain 1"/>
    <property type="match status" value="1"/>
</dbReference>
<feature type="domain" description="Bulb-type lectin" evidence="20">
    <location>
        <begin position="21"/>
        <end position="143"/>
    </location>
</feature>
<gene>
    <name evidence="22" type="ORF">PHJA_000538400</name>
</gene>
<comment type="caution">
    <text evidence="22">The sequence shown here is derived from an EMBL/GenBank/DDBJ whole genome shotgun (WGS) entry which is preliminary data.</text>
</comment>
<dbReference type="FunFam" id="2.90.10.10:FF:000005">
    <property type="entry name" value="G-type lectin S-receptor-like serine/threonine-protein kinase"/>
    <property type="match status" value="1"/>
</dbReference>
<evidence type="ECO:0000256" key="12">
    <source>
        <dbReference type="ARBA" id="ARBA00023157"/>
    </source>
</evidence>
<evidence type="ECO:0000256" key="8">
    <source>
        <dbReference type="ARBA" id="ARBA00022777"/>
    </source>
</evidence>
<feature type="chain" id="PRO_5032739866" description="Receptor-like serine/threonine-protein kinase" evidence="18">
    <location>
        <begin position="21"/>
        <end position="805"/>
    </location>
</feature>
<keyword evidence="2" id="KW-1003">Cell membrane</keyword>
<evidence type="ECO:0000256" key="2">
    <source>
        <dbReference type="ARBA" id="ARBA00022475"/>
    </source>
</evidence>
<dbReference type="SMART" id="SM00473">
    <property type="entry name" value="PAN_AP"/>
    <property type="match status" value="1"/>
</dbReference>